<reference evidence="2" key="1">
    <citation type="submission" date="2023-03" db="EMBL/GenBank/DDBJ databases">
        <title>MT1 and MT2 Draft Genomes of Novel Species.</title>
        <authorList>
            <person name="Venkateswaran K."/>
        </authorList>
    </citation>
    <scope>NUCLEOTIDE SEQUENCE</scope>
    <source>
        <strain evidence="2">F6_8S_P_1A</strain>
    </source>
</reference>
<sequence length="92" mass="9789">MGPYRFQIASDVSTRDGIAVELVDASGERLLEVFRDDGHDGALTFNSFGTVSVSFDAAAKLVELARQKLVDAAPPGLSSSAPFGDTEKKDKK</sequence>
<dbReference type="Proteomes" id="UP001174210">
    <property type="component" value="Unassembled WGS sequence"/>
</dbReference>
<feature type="region of interest" description="Disordered" evidence="1">
    <location>
        <begin position="73"/>
        <end position="92"/>
    </location>
</feature>
<evidence type="ECO:0008006" key="4">
    <source>
        <dbReference type="Google" id="ProtNLM"/>
    </source>
</evidence>
<name>A0ABT8ITZ8_9MICO</name>
<accession>A0ABT8ITZ8</accession>
<dbReference type="RefSeq" id="WP_301216146.1">
    <property type="nucleotide sequence ID" value="NZ_JAROCB010000001.1"/>
</dbReference>
<keyword evidence="3" id="KW-1185">Reference proteome</keyword>
<evidence type="ECO:0000313" key="3">
    <source>
        <dbReference type="Proteomes" id="UP001174210"/>
    </source>
</evidence>
<evidence type="ECO:0000313" key="2">
    <source>
        <dbReference type="EMBL" id="MDN4596255.1"/>
    </source>
</evidence>
<organism evidence="2 3">
    <name type="scientific">Leifsonia virtsii</name>
    <dbReference type="NCBI Taxonomy" id="3035915"/>
    <lineage>
        <taxon>Bacteria</taxon>
        <taxon>Bacillati</taxon>
        <taxon>Actinomycetota</taxon>
        <taxon>Actinomycetes</taxon>
        <taxon>Micrococcales</taxon>
        <taxon>Microbacteriaceae</taxon>
        <taxon>Leifsonia</taxon>
    </lineage>
</organism>
<evidence type="ECO:0000256" key="1">
    <source>
        <dbReference type="SAM" id="MobiDB-lite"/>
    </source>
</evidence>
<comment type="caution">
    <text evidence="2">The sequence shown here is derived from an EMBL/GenBank/DDBJ whole genome shotgun (WGS) entry which is preliminary data.</text>
</comment>
<protein>
    <recommendedName>
        <fullName evidence="4">DUF2283 domain-containing protein</fullName>
    </recommendedName>
</protein>
<dbReference type="EMBL" id="JAROCB010000001">
    <property type="protein sequence ID" value="MDN4596255.1"/>
    <property type="molecule type" value="Genomic_DNA"/>
</dbReference>
<gene>
    <name evidence="2" type="ORF">P5G59_03800</name>
</gene>
<proteinExistence type="predicted"/>